<gene>
    <name evidence="7" type="primary">mmuM</name>
    <name evidence="7" type="ORF">GCM10009844_03680</name>
</gene>
<evidence type="ECO:0000256" key="3">
    <source>
        <dbReference type="ARBA" id="ARBA00022723"/>
    </source>
</evidence>
<dbReference type="InterPro" id="IPR051486">
    <property type="entry name" value="Hcy_S-methyltransferase"/>
</dbReference>
<dbReference type="InterPro" id="IPR017226">
    <property type="entry name" value="BHMT-like"/>
</dbReference>
<evidence type="ECO:0000256" key="5">
    <source>
        <dbReference type="PROSITE-ProRule" id="PRU00333"/>
    </source>
</evidence>
<evidence type="ECO:0000259" key="6">
    <source>
        <dbReference type="PROSITE" id="PS50970"/>
    </source>
</evidence>
<dbReference type="PANTHER" id="PTHR46015">
    <property type="entry name" value="ZGC:172121"/>
    <property type="match status" value="1"/>
</dbReference>
<dbReference type="InterPro" id="IPR036589">
    <property type="entry name" value="HCY_dom_sf"/>
</dbReference>
<dbReference type="PIRSF" id="PIRSF037505">
    <property type="entry name" value="Betaine_HMT"/>
    <property type="match status" value="1"/>
</dbReference>
<evidence type="ECO:0000313" key="8">
    <source>
        <dbReference type="Proteomes" id="UP001501771"/>
    </source>
</evidence>
<dbReference type="NCBIfam" id="NF007020">
    <property type="entry name" value="PRK09485.1"/>
    <property type="match status" value="1"/>
</dbReference>
<dbReference type="Proteomes" id="UP001501771">
    <property type="component" value="Unassembled WGS sequence"/>
</dbReference>
<organism evidence="7 8">
    <name type="scientific">Nocardioides koreensis</name>
    <dbReference type="NCBI Taxonomy" id="433651"/>
    <lineage>
        <taxon>Bacteria</taxon>
        <taxon>Bacillati</taxon>
        <taxon>Actinomycetota</taxon>
        <taxon>Actinomycetes</taxon>
        <taxon>Propionibacteriales</taxon>
        <taxon>Nocardioidaceae</taxon>
        <taxon>Nocardioides</taxon>
    </lineage>
</organism>
<keyword evidence="8" id="KW-1185">Reference proteome</keyword>
<keyword evidence="4 5" id="KW-0862">Zinc</keyword>
<dbReference type="Gene3D" id="3.20.20.330">
    <property type="entry name" value="Homocysteine-binding-like domain"/>
    <property type="match status" value="1"/>
</dbReference>
<dbReference type="EMBL" id="BAAAQR010000001">
    <property type="protein sequence ID" value="GAA2137012.1"/>
    <property type="molecule type" value="Genomic_DNA"/>
</dbReference>
<dbReference type="RefSeq" id="WP_344146690.1">
    <property type="nucleotide sequence ID" value="NZ_BAAAQR010000001.1"/>
</dbReference>
<feature type="binding site" evidence="5">
    <location>
        <position position="281"/>
    </location>
    <ligand>
        <name>Zn(2+)</name>
        <dbReference type="ChEBI" id="CHEBI:29105"/>
    </ligand>
</feature>
<dbReference type="Pfam" id="PF02574">
    <property type="entry name" value="S-methyl_trans"/>
    <property type="match status" value="1"/>
</dbReference>
<dbReference type="PANTHER" id="PTHR46015:SF1">
    <property type="entry name" value="HOMOCYSTEINE S-METHYLTRANSFERASE-LIKE ISOFORM 1"/>
    <property type="match status" value="1"/>
</dbReference>
<dbReference type="PROSITE" id="PS50970">
    <property type="entry name" value="HCY"/>
    <property type="match status" value="1"/>
</dbReference>
<feature type="domain" description="Hcy-binding" evidence="6">
    <location>
        <begin position="1"/>
        <end position="296"/>
    </location>
</feature>
<protein>
    <submittedName>
        <fullName evidence="7">Homocysteine S-methyltransferase</fullName>
    </submittedName>
</protein>
<name>A0ABN2Z5K5_9ACTN</name>
<sequence>MLDFASLAGPVVLDGGLSTALEEQGADLGGALWTARLLGEEPDRIARAHRAYYRAGARVVTTASYQASVEGLVAAGYDAAQARRLITSSVTLAREVRDELADTHPGLLVAASVGPYGAFLADGSEYRGRYGVPAARLREFHAPRLELLAAAGPDLLAVETVPDSDEAEVLVPLLEDLGVPAWFSYSVRGATTNAGQPLPEAYAVLAGSRSIIAAGVNCSEQADVLGAVRAAVAATGLPAVAYPNRGGSWDSDTKQWAYGDPLDLGLAEDWMAAGARLVGGCCGTGPADIAALAERLVRLRRPTR</sequence>
<proteinExistence type="predicted"/>
<evidence type="ECO:0000256" key="4">
    <source>
        <dbReference type="ARBA" id="ARBA00022833"/>
    </source>
</evidence>
<comment type="cofactor">
    <cofactor evidence="5">
        <name>Zn(2+)</name>
        <dbReference type="ChEBI" id="CHEBI:29105"/>
    </cofactor>
</comment>
<keyword evidence="1 5" id="KW-0489">Methyltransferase</keyword>
<feature type="binding site" evidence="5">
    <location>
        <position position="282"/>
    </location>
    <ligand>
        <name>Zn(2+)</name>
        <dbReference type="ChEBI" id="CHEBI:29105"/>
    </ligand>
</feature>
<dbReference type="SUPFAM" id="SSF82282">
    <property type="entry name" value="Homocysteine S-methyltransferase"/>
    <property type="match status" value="1"/>
</dbReference>
<evidence type="ECO:0000256" key="1">
    <source>
        <dbReference type="ARBA" id="ARBA00022603"/>
    </source>
</evidence>
<feature type="binding site" evidence="5">
    <location>
        <position position="218"/>
    </location>
    <ligand>
        <name>Zn(2+)</name>
        <dbReference type="ChEBI" id="CHEBI:29105"/>
    </ligand>
</feature>
<comment type="caution">
    <text evidence="7">The sequence shown here is derived from an EMBL/GenBank/DDBJ whole genome shotgun (WGS) entry which is preliminary data.</text>
</comment>
<reference evidence="7 8" key="1">
    <citation type="journal article" date="2019" name="Int. J. Syst. Evol. Microbiol.">
        <title>The Global Catalogue of Microorganisms (GCM) 10K type strain sequencing project: providing services to taxonomists for standard genome sequencing and annotation.</title>
        <authorList>
            <consortium name="The Broad Institute Genomics Platform"/>
            <consortium name="The Broad Institute Genome Sequencing Center for Infectious Disease"/>
            <person name="Wu L."/>
            <person name="Ma J."/>
        </authorList>
    </citation>
    <scope>NUCLEOTIDE SEQUENCE [LARGE SCALE GENOMIC DNA]</scope>
    <source>
        <strain evidence="7 8">JCM 16022</strain>
    </source>
</reference>
<evidence type="ECO:0000313" key="7">
    <source>
        <dbReference type="EMBL" id="GAA2137012.1"/>
    </source>
</evidence>
<evidence type="ECO:0000256" key="2">
    <source>
        <dbReference type="ARBA" id="ARBA00022679"/>
    </source>
</evidence>
<keyword evidence="3 5" id="KW-0479">Metal-binding</keyword>
<keyword evidence="2 5" id="KW-0808">Transferase</keyword>
<accession>A0ABN2Z5K5</accession>
<dbReference type="InterPro" id="IPR003726">
    <property type="entry name" value="HCY_dom"/>
</dbReference>